<keyword evidence="1" id="KW-0732">Signal</keyword>
<comment type="caution">
    <text evidence="2">The sequence shown here is derived from an EMBL/GenBank/DDBJ whole genome shotgun (WGS) entry which is preliminary data.</text>
</comment>
<dbReference type="Proteomes" id="UP000552241">
    <property type="component" value="Unassembled WGS sequence"/>
</dbReference>
<evidence type="ECO:0000313" key="3">
    <source>
        <dbReference type="Proteomes" id="UP000552241"/>
    </source>
</evidence>
<evidence type="ECO:0008006" key="4">
    <source>
        <dbReference type="Google" id="ProtNLM"/>
    </source>
</evidence>
<gene>
    <name evidence="2" type="ORF">HU137_08410</name>
</gene>
<protein>
    <recommendedName>
        <fullName evidence="4">Lipoprotein</fullName>
    </recommendedName>
</protein>
<dbReference type="EMBL" id="JACDZE010000002">
    <property type="protein sequence ID" value="MBA5629789.1"/>
    <property type="molecule type" value="Genomic_DNA"/>
</dbReference>
<dbReference type="RefSeq" id="WP_182043400.1">
    <property type="nucleotide sequence ID" value="NZ_JACDZE010000002.1"/>
</dbReference>
<reference evidence="2 3" key="1">
    <citation type="submission" date="2020-07" db="EMBL/GenBank/DDBJ databases">
        <title>Moheibacter lacus sp. nov., a member of the family Flavobacteriaceae isolated from freshwater lake sediment.</title>
        <authorList>
            <person name="Liu Y."/>
        </authorList>
    </citation>
    <scope>NUCLEOTIDE SEQUENCE [LARGE SCALE GENOMIC DNA]</scope>
    <source>
        <strain evidence="2 3">BDHS18</strain>
    </source>
</reference>
<proteinExistence type="predicted"/>
<evidence type="ECO:0000313" key="2">
    <source>
        <dbReference type="EMBL" id="MBA5629789.1"/>
    </source>
</evidence>
<dbReference type="AlphaFoldDB" id="A0A838ZSG3"/>
<accession>A0A838ZSG3</accession>
<name>A0A838ZSG3_9FLAO</name>
<feature type="signal peptide" evidence="1">
    <location>
        <begin position="1"/>
        <end position="26"/>
    </location>
</feature>
<organism evidence="2 3">
    <name type="scientific">Moheibacter lacus</name>
    <dbReference type="NCBI Taxonomy" id="2745851"/>
    <lineage>
        <taxon>Bacteria</taxon>
        <taxon>Pseudomonadati</taxon>
        <taxon>Bacteroidota</taxon>
        <taxon>Flavobacteriia</taxon>
        <taxon>Flavobacteriales</taxon>
        <taxon>Weeksellaceae</taxon>
        <taxon>Moheibacter</taxon>
    </lineage>
</organism>
<feature type="chain" id="PRO_5032741323" description="Lipoprotein" evidence="1">
    <location>
        <begin position="27"/>
        <end position="221"/>
    </location>
</feature>
<keyword evidence="3" id="KW-1185">Reference proteome</keyword>
<sequence length="221" mass="26162">MTNSNKIMRFFLLIIPILLLNCTSHFNELDFQKNFKDVNHKFVDKIMLEEEINCSLYFINQDNTFSFRNDCDSLNPKIQLGNWKEKNDTTIFIAIDIQHFNFFLDYKLTGRKNSDYQIIILLDKTNKPIKTIASKLIGKKTTTINSTGKIELKKGEYDSISFPILEKLTHKKHALWLPEEFDTLRIIMDFNLEIIKEIEPKYDFTDKQFHLFTSVSKIFDK</sequence>
<evidence type="ECO:0000256" key="1">
    <source>
        <dbReference type="SAM" id="SignalP"/>
    </source>
</evidence>